<evidence type="ECO:0000259" key="1">
    <source>
        <dbReference type="Pfam" id="PF01869"/>
    </source>
</evidence>
<dbReference type="PANTHER" id="PTHR32329">
    <property type="entry name" value="BIFUNCTIONAL PROTEIN [INCLUDES 2-HYDROXYACYL-COA DEHYDRATASE (N-TER) AND ITS ACTIVATOR DOMAIN (C_TERM)-RELATED"/>
    <property type="match status" value="1"/>
</dbReference>
<proteinExistence type="predicted"/>
<dbReference type="InterPro" id="IPR051805">
    <property type="entry name" value="Dehydratase_Activator_Redct"/>
</dbReference>
<dbReference type="Pfam" id="PF01869">
    <property type="entry name" value="BcrAD_BadFG"/>
    <property type="match status" value="1"/>
</dbReference>
<reference evidence="2" key="1">
    <citation type="journal article" date="2014" name="Front. Microbiol.">
        <title>High frequency of phylogenetically diverse reductive dehalogenase-homologous genes in deep subseafloor sedimentary metagenomes.</title>
        <authorList>
            <person name="Kawai M."/>
            <person name="Futagami T."/>
            <person name="Toyoda A."/>
            <person name="Takaki Y."/>
            <person name="Nishi S."/>
            <person name="Hori S."/>
            <person name="Arai W."/>
            <person name="Tsubouchi T."/>
            <person name="Morono Y."/>
            <person name="Uchiyama I."/>
            <person name="Ito T."/>
            <person name="Fujiyama A."/>
            <person name="Inagaki F."/>
            <person name="Takami H."/>
        </authorList>
    </citation>
    <scope>NUCLEOTIDE SEQUENCE</scope>
    <source>
        <strain evidence="2">Expedition CK06-06</strain>
    </source>
</reference>
<organism evidence="2">
    <name type="scientific">marine sediment metagenome</name>
    <dbReference type="NCBI Taxonomy" id="412755"/>
    <lineage>
        <taxon>unclassified sequences</taxon>
        <taxon>metagenomes</taxon>
        <taxon>ecological metagenomes</taxon>
    </lineage>
</organism>
<accession>X0TN89</accession>
<dbReference type="InterPro" id="IPR002731">
    <property type="entry name" value="ATPase_BadF"/>
</dbReference>
<dbReference type="PANTHER" id="PTHR32329:SF2">
    <property type="entry name" value="BIFUNCTIONAL PROTEIN [INCLUDES 2-HYDROXYACYL-COA DEHYDRATASE (N-TER) AND ITS ACTIVATOR DOMAIN (C_TERM)"/>
    <property type="match status" value="1"/>
</dbReference>
<sequence length="88" mass="9242">MIVGGCDVGSATGKAVVMKDGEIVSYVIIPSTTKPEVTARLVMDEAIEKASLSSIEDLDYIVGTGYGRLKVPFANENISEITCHAHGA</sequence>
<feature type="domain" description="ATPase BadF/BadG/BcrA/BcrD type" evidence="1">
    <location>
        <begin position="5"/>
        <end position="88"/>
    </location>
</feature>
<comment type="caution">
    <text evidence="2">The sequence shown here is derived from an EMBL/GenBank/DDBJ whole genome shotgun (WGS) entry which is preliminary data.</text>
</comment>
<dbReference type="Gene3D" id="3.30.420.40">
    <property type="match status" value="1"/>
</dbReference>
<dbReference type="AlphaFoldDB" id="X0TN89"/>
<evidence type="ECO:0000313" key="2">
    <source>
        <dbReference type="EMBL" id="GAF77560.1"/>
    </source>
</evidence>
<gene>
    <name evidence="2" type="ORF">S01H1_15941</name>
</gene>
<feature type="non-terminal residue" evidence="2">
    <location>
        <position position="88"/>
    </location>
</feature>
<name>X0TN89_9ZZZZ</name>
<protein>
    <recommendedName>
        <fullName evidence="1">ATPase BadF/BadG/BcrA/BcrD type domain-containing protein</fullName>
    </recommendedName>
</protein>
<dbReference type="EMBL" id="BARS01008354">
    <property type="protein sequence ID" value="GAF77560.1"/>
    <property type="molecule type" value="Genomic_DNA"/>
</dbReference>